<gene>
    <name evidence="3" type="ORF">F1599_05510</name>
</gene>
<keyword evidence="4" id="KW-1185">Reference proteome</keyword>
<name>A0A5M8B185_9BURK</name>
<evidence type="ECO:0000256" key="1">
    <source>
        <dbReference type="SAM" id="MobiDB-lite"/>
    </source>
</evidence>
<feature type="region of interest" description="Disordered" evidence="1">
    <location>
        <begin position="49"/>
        <end position="72"/>
    </location>
</feature>
<dbReference type="AlphaFoldDB" id="A0A5M8B185"/>
<organism evidence="3 4">
    <name type="scientific">Cupriavidus cauae</name>
    <dbReference type="NCBI Taxonomy" id="2608999"/>
    <lineage>
        <taxon>Bacteria</taxon>
        <taxon>Pseudomonadati</taxon>
        <taxon>Pseudomonadota</taxon>
        <taxon>Betaproteobacteria</taxon>
        <taxon>Burkholderiales</taxon>
        <taxon>Burkholderiaceae</taxon>
        <taxon>Cupriavidus</taxon>
    </lineage>
</organism>
<proteinExistence type="predicted"/>
<dbReference type="Proteomes" id="UP000324324">
    <property type="component" value="Unassembled WGS sequence"/>
</dbReference>
<sequence>MATLTAFSTLIFLVVFIGIVCWAWSGGRRHANREAAWLPFALPDEACGGEPMGERKDVPRDAARPHAIEQGH</sequence>
<dbReference type="EMBL" id="VWRN01000018">
    <property type="protein sequence ID" value="KAA6129577.1"/>
    <property type="molecule type" value="Genomic_DNA"/>
</dbReference>
<feature type="transmembrane region" description="Helical" evidence="2">
    <location>
        <begin position="6"/>
        <end position="24"/>
    </location>
</feature>
<keyword evidence="2" id="KW-1133">Transmembrane helix</keyword>
<reference evidence="3 4" key="1">
    <citation type="submission" date="2019-09" db="EMBL/GenBank/DDBJ databases">
        <title>Isolation of a novel species in the genus Cupriavidus from patients with sepsis using whole genome sequencing.</title>
        <authorList>
            <person name="Kweon O.J."/>
            <person name="Lee M.-K."/>
        </authorList>
    </citation>
    <scope>NUCLEOTIDE SEQUENCE [LARGE SCALE GENOMIC DNA]</scope>
    <source>
        <strain evidence="3 4">MKL-01</strain>
    </source>
</reference>
<dbReference type="RefSeq" id="WP_150082457.1">
    <property type="nucleotide sequence ID" value="NZ_VWRN01000018.1"/>
</dbReference>
<evidence type="ECO:0000313" key="4">
    <source>
        <dbReference type="Proteomes" id="UP000324324"/>
    </source>
</evidence>
<keyword evidence="2" id="KW-0472">Membrane</keyword>
<keyword evidence="2" id="KW-0812">Transmembrane</keyword>
<evidence type="ECO:0000256" key="2">
    <source>
        <dbReference type="SAM" id="Phobius"/>
    </source>
</evidence>
<feature type="compositionally biased region" description="Basic and acidic residues" evidence="1">
    <location>
        <begin position="52"/>
        <end position="72"/>
    </location>
</feature>
<evidence type="ECO:0000313" key="3">
    <source>
        <dbReference type="EMBL" id="KAA6129577.1"/>
    </source>
</evidence>
<protein>
    <submittedName>
        <fullName evidence="3">CcoQ/FixQ family Cbb3-type cytochrome c oxidase assembly chaperone</fullName>
    </submittedName>
</protein>
<accession>A0A5M8B185</accession>
<comment type="caution">
    <text evidence="3">The sequence shown here is derived from an EMBL/GenBank/DDBJ whole genome shotgun (WGS) entry which is preliminary data.</text>
</comment>